<dbReference type="PANTHER" id="PTHR43827">
    <property type="entry name" value="2,5-DIKETO-D-GLUCONIC ACID REDUCTASE"/>
    <property type="match status" value="1"/>
</dbReference>
<dbReference type="RefSeq" id="WP_021798624.1">
    <property type="nucleotide sequence ID" value="NZ_ACVN02000289.1"/>
</dbReference>
<dbReference type="FunFam" id="3.20.20.100:FF:000015">
    <property type="entry name" value="Oxidoreductase, aldo/keto reductase family"/>
    <property type="match status" value="1"/>
</dbReference>
<gene>
    <name evidence="8" type="ORF">HMPREF0682_2241</name>
</gene>
<keyword evidence="3" id="KW-0560">Oxidoreductase</keyword>
<dbReference type="CDD" id="cd19071">
    <property type="entry name" value="AKR_AKR1-5-like"/>
    <property type="match status" value="1"/>
</dbReference>
<evidence type="ECO:0000256" key="6">
    <source>
        <dbReference type="PIRSR" id="PIRSR000097-3"/>
    </source>
</evidence>
<feature type="site" description="Lowers pKa of active site Tyr" evidence="6">
    <location>
        <position position="82"/>
    </location>
</feature>
<dbReference type="SUPFAM" id="SSF51430">
    <property type="entry name" value="NAD(P)-linked oxidoreductase"/>
    <property type="match status" value="1"/>
</dbReference>
<comment type="caution">
    <text evidence="8">The sequence shown here is derived from an EMBL/GenBank/DDBJ whole genome shotgun (WGS) entry which is preliminary data.</text>
</comment>
<organism evidence="8 9">
    <name type="scientific">Propionibacterium acidifaciens F0233</name>
    <dbReference type="NCBI Taxonomy" id="553198"/>
    <lineage>
        <taxon>Bacteria</taxon>
        <taxon>Bacillati</taxon>
        <taxon>Actinomycetota</taxon>
        <taxon>Actinomycetes</taxon>
        <taxon>Propionibacteriales</taxon>
        <taxon>Propionibacteriaceae</taxon>
        <taxon>Propionibacterium</taxon>
    </lineage>
</organism>
<dbReference type="InterPro" id="IPR020471">
    <property type="entry name" value="AKR"/>
</dbReference>
<dbReference type="InterPro" id="IPR036812">
    <property type="entry name" value="NAD(P)_OxRdtase_dom_sf"/>
</dbReference>
<dbReference type="Proteomes" id="UP000017052">
    <property type="component" value="Unassembled WGS sequence"/>
</dbReference>
<keyword evidence="2" id="KW-0521">NADP</keyword>
<evidence type="ECO:0000256" key="1">
    <source>
        <dbReference type="ARBA" id="ARBA00007905"/>
    </source>
</evidence>
<dbReference type="AlphaFoldDB" id="U2Q4G4"/>
<dbReference type="Pfam" id="PF00248">
    <property type="entry name" value="Aldo_ket_red"/>
    <property type="match status" value="1"/>
</dbReference>
<dbReference type="Gene3D" id="3.20.20.100">
    <property type="entry name" value="NADP-dependent oxidoreductase domain"/>
    <property type="match status" value="1"/>
</dbReference>
<feature type="binding site" evidence="5">
    <location>
        <position position="115"/>
    </location>
    <ligand>
        <name>substrate</name>
    </ligand>
</feature>
<dbReference type="PIRSF" id="PIRSF000097">
    <property type="entry name" value="AKR"/>
    <property type="match status" value="1"/>
</dbReference>
<evidence type="ECO:0000256" key="4">
    <source>
        <dbReference type="PIRSR" id="PIRSR000097-1"/>
    </source>
</evidence>
<dbReference type="GO" id="GO:0016616">
    <property type="term" value="F:oxidoreductase activity, acting on the CH-OH group of donors, NAD or NADP as acceptor"/>
    <property type="evidence" value="ECO:0007669"/>
    <property type="project" value="UniProtKB-ARBA"/>
</dbReference>
<dbReference type="PROSITE" id="PS00798">
    <property type="entry name" value="ALDOKETO_REDUCTASE_1"/>
    <property type="match status" value="1"/>
</dbReference>
<reference evidence="8" key="1">
    <citation type="submission" date="2013-08" db="EMBL/GenBank/DDBJ databases">
        <authorList>
            <person name="Durkin A.S."/>
            <person name="Haft D.R."/>
            <person name="McCorrison J."/>
            <person name="Torralba M."/>
            <person name="Gillis M."/>
            <person name="Haft D.H."/>
            <person name="Methe B."/>
            <person name="Sutton G."/>
            <person name="Nelson K.E."/>
        </authorList>
    </citation>
    <scope>NUCLEOTIDE SEQUENCE [LARGE SCALE GENOMIC DNA]</scope>
    <source>
        <strain evidence="8">F0233</strain>
    </source>
</reference>
<dbReference type="GeneID" id="95359636"/>
<dbReference type="InterPro" id="IPR023210">
    <property type="entry name" value="NADP_OxRdtase_dom"/>
</dbReference>
<dbReference type="OrthoDB" id="9804790at2"/>
<dbReference type="InterPro" id="IPR018170">
    <property type="entry name" value="Aldo/ket_reductase_CS"/>
</dbReference>
<evidence type="ECO:0000256" key="5">
    <source>
        <dbReference type="PIRSR" id="PIRSR000097-2"/>
    </source>
</evidence>
<feature type="domain" description="NADP-dependent oxidoreductase" evidence="7">
    <location>
        <begin position="25"/>
        <end position="267"/>
    </location>
</feature>
<evidence type="ECO:0000313" key="9">
    <source>
        <dbReference type="Proteomes" id="UP000017052"/>
    </source>
</evidence>
<dbReference type="EMBL" id="ACVN02000289">
    <property type="protein sequence ID" value="ERK50904.1"/>
    <property type="molecule type" value="Genomic_DNA"/>
</dbReference>
<dbReference type="PRINTS" id="PR00069">
    <property type="entry name" value="ALDKETRDTASE"/>
</dbReference>
<evidence type="ECO:0000256" key="2">
    <source>
        <dbReference type="ARBA" id="ARBA00022857"/>
    </source>
</evidence>
<comment type="similarity">
    <text evidence="1">Belongs to the aldo/keto reductase family.</text>
</comment>
<proteinExistence type="inferred from homology"/>
<evidence type="ECO:0000256" key="3">
    <source>
        <dbReference type="ARBA" id="ARBA00023002"/>
    </source>
</evidence>
<feature type="active site" description="Proton donor" evidence="4">
    <location>
        <position position="57"/>
    </location>
</feature>
<name>U2Q4G4_9ACTN</name>
<evidence type="ECO:0000313" key="8">
    <source>
        <dbReference type="EMBL" id="ERK50904.1"/>
    </source>
</evidence>
<protein>
    <submittedName>
        <fullName evidence="8">Oxidoreductase, aldo/keto reductase family protein</fullName>
    </submittedName>
</protein>
<keyword evidence="9" id="KW-1185">Reference proteome</keyword>
<dbReference type="PANTHER" id="PTHR43827:SF3">
    <property type="entry name" value="NADP-DEPENDENT OXIDOREDUCTASE DOMAIN-CONTAINING PROTEIN"/>
    <property type="match status" value="1"/>
</dbReference>
<evidence type="ECO:0000259" key="7">
    <source>
        <dbReference type="Pfam" id="PF00248"/>
    </source>
</evidence>
<sequence length="285" mass="31408">MTAVPAPMLRLSNAVNGVVEIPQFGFGTYRVPPEEAERVVSEALEAGYRHIDTAQMYGNEAGVGRALAASGIDRDELFVTSKLDNGNHGHDDALRSLDRSLTELGLERLDLFLVHWPMAAVTNIVETWRTMIEILQSGRVRAIGVSNHQAEHLREITDATGIAPAVNQIEISPYLTQEPLRALHAQMGIVTEAWSPLARGKVACDPTILAIGAELGRTASQVVLRWHIQRGDVVFPKSMHRERIVENAQLFDFALSPAQMDAVSALDRGERQGSHPDMVQWTERP</sequence>
<accession>U2Q4G4</accession>